<dbReference type="EMBL" id="CP001706">
    <property type="protein sequence ID" value="ACV09987.1"/>
    <property type="molecule type" value="Genomic_DNA"/>
</dbReference>
<sequence>MDSPQPTSPQPDELPFSEEHIQAHSVDGRYRRAPKISMFITIGVVVGLVLGTILGFILTPEGSDKRGVAIIVAIVAMTTVTTLIAAWIATYLDARSVKRAQNDPAPDGPARV</sequence>
<reference evidence="2 3" key="1">
    <citation type="journal article" date="2009" name="Stand. Genomic Sci.">
        <title>Complete genome sequence of Jonesia denitrificans type strain (Prevot 55134).</title>
        <authorList>
            <person name="Pukall R."/>
            <person name="Gehrich-Schroter G."/>
            <person name="Lapidus A."/>
            <person name="Nolan M."/>
            <person name="Glavina Del Rio T."/>
            <person name="Lucas S."/>
            <person name="Chen F."/>
            <person name="Tice H."/>
            <person name="Pitluck S."/>
            <person name="Cheng J.F."/>
            <person name="Copeland A."/>
            <person name="Saunders E."/>
            <person name="Brettin T."/>
            <person name="Detter J.C."/>
            <person name="Bruce D."/>
            <person name="Goodwin L."/>
            <person name="Pati A."/>
            <person name="Ivanova N."/>
            <person name="Mavromatis K."/>
            <person name="Ovchinnikova G."/>
            <person name="Chen A."/>
            <person name="Palaniappan K."/>
            <person name="Land M."/>
            <person name="Hauser L."/>
            <person name="Chang Y.J."/>
            <person name="Jeffries C.D."/>
            <person name="Chain P."/>
            <person name="Goker M."/>
            <person name="Bristow J."/>
            <person name="Eisen J.A."/>
            <person name="Markowitz V."/>
            <person name="Hugenholtz P."/>
            <person name="Kyrpides N.C."/>
            <person name="Klenk H.P."/>
            <person name="Han C."/>
        </authorList>
    </citation>
    <scope>NUCLEOTIDE SEQUENCE [LARGE SCALE GENOMIC DNA]</scope>
    <source>
        <strain evidence="3">ATCC 14870 / DSM 20603 / BCRC 15368 / CIP 55.134 / JCM 11481 / NBRC 15587 / NCTC 10816 / Prevot 55134</strain>
    </source>
</reference>
<keyword evidence="1" id="KW-1133">Transmembrane helix</keyword>
<keyword evidence="1" id="KW-0812">Transmembrane</keyword>
<dbReference type="KEGG" id="jde:Jden_2353"/>
<accession>C7R2J6</accession>
<dbReference type="AlphaFoldDB" id="C7R2J6"/>
<protein>
    <submittedName>
        <fullName evidence="2">Uncharacterized protein</fullName>
    </submittedName>
</protein>
<dbReference type="STRING" id="471856.Jden_2353"/>
<dbReference type="Proteomes" id="UP000000628">
    <property type="component" value="Chromosome"/>
</dbReference>
<evidence type="ECO:0000256" key="1">
    <source>
        <dbReference type="SAM" id="Phobius"/>
    </source>
</evidence>
<name>C7R2J6_JONDD</name>
<organism evidence="2 3">
    <name type="scientific">Jonesia denitrificans (strain ATCC 14870 / DSM 20603 / BCRC 15368 / CIP 55.134 / JCM 11481 / NBRC 15587 / NCTC 10816 / Prevot 55134)</name>
    <name type="common">Listeria denitrificans</name>
    <dbReference type="NCBI Taxonomy" id="471856"/>
    <lineage>
        <taxon>Bacteria</taxon>
        <taxon>Bacillati</taxon>
        <taxon>Actinomycetota</taxon>
        <taxon>Actinomycetes</taxon>
        <taxon>Micrococcales</taxon>
        <taxon>Jonesiaceae</taxon>
        <taxon>Jonesia</taxon>
    </lineage>
</organism>
<dbReference type="RefSeq" id="WP_015772598.1">
    <property type="nucleotide sequence ID" value="NC_013174.1"/>
</dbReference>
<evidence type="ECO:0000313" key="3">
    <source>
        <dbReference type="Proteomes" id="UP000000628"/>
    </source>
</evidence>
<keyword evidence="3" id="KW-1185">Reference proteome</keyword>
<feature type="transmembrane region" description="Helical" evidence="1">
    <location>
        <begin position="70"/>
        <end position="92"/>
    </location>
</feature>
<evidence type="ECO:0000313" key="2">
    <source>
        <dbReference type="EMBL" id="ACV09987.1"/>
    </source>
</evidence>
<feature type="transmembrane region" description="Helical" evidence="1">
    <location>
        <begin position="38"/>
        <end position="58"/>
    </location>
</feature>
<keyword evidence="1" id="KW-0472">Membrane</keyword>
<proteinExistence type="predicted"/>
<dbReference type="HOGENOM" id="CLU_2142512_0_0_11"/>
<dbReference type="OrthoDB" id="5148449at2"/>
<gene>
    <name evidence="2" type="ordered locus">Jden_2353</name>
</gene>